<dbReference type="NCBIfam" id="TIGR01225">
    <property type="entry name" value="hutH"/>
    <property type="match status" value="1"/>
</dbReference>
<dbReference type="EMBL" id="UOEI01000011">
    <property type="protein sequence ID" value="VAV89258.1"/>
    <property type="molecule type" value="Genomic_DNA"/>
</dbReference>
<gene>
    <name evidence="6" type="ORF">MNBD_ACTINO01-944</name>
</gene>
<comment type="catalytic activity">
    <reaction evidence="5">
        <text>L-histidine = trans-urocanate + NH4(+)</text>
        <dbReference type="Rhea" id="RHEA:21232"/>
        <dbReference type="ChEBI" id="CHEBI:17771"/>
        <dbReference type="ChEBI" id="CHEBI:28938"/>
        <dbReference type="ChEBI" id="CHEBI:57595"/>
        <dbReference type="EC" id="4.3.1.3"/>
    </reaction>
</comment>
<dbReference type="GO" id="GO:0019556">
    <property type="term" value="P:L-histidine catabolic process to glutamate and formamide"/>
    <property type="evidence" value="ECO:0007669"/>
    <property type="project" value="UniProtKB-UniPathway"/>
</dbReference>
<dbReference type="InterPro" id="IPR001106">
    <property type="entry name" value="Aromatic_Lyase"/>
</dbReference>
<protein>
    <recommendedName>
        <fullName evidence="2">histidine ammonia-lyase</fullName>
        <ecNumber evidence="2">4.3.1.3</ecNumber>
    </recommendedName>
</protein>
<evidence type="ECO:0000256" key="1">
    <source>
        <dbReference type="ARBA" id="ARBA00005113"/>
    </source>
</evidence>
<dbReference type="GO" id="GO:0004397">
    <property type="term" value="F:histidine ammonia-lyase activity"/>
    <property type="evidence" value="ECO:0007669"/>
    <property type="project" value="UniProtKB-EC"/>
</dbReference>
<evidence type="ECO:0000256" key="5">
    <source>
        <dbReference type="ARBA" id="ARBA00049269"/>
    </source>
</evidence>
<dbReference type="FunFam" id="1.20.200.10:FF:000003">
    <property type="entry name" value="Histidine ammonia-lyase"/>
    <property type="match status" value="1"/>
</dbReference>
<sequence>MRVVIDGSALTVDEVIAVALGKAKVAVGDGLDARMEPARALVQRVLDNDETVYGITTGFGALANTRVSVDQASDLQYDLLRSHASGVGDLLEPETVRAMLLCRARTLSQGYSGVRPDVVRYLVAMLDNDILPAVPCQGSVGASGDLAPFAHLALPVIGEGFVLSDDGPVPSLPVLEAHGIVPLELQPKEGLSLLNGTEGMLAHGCLAVHAARLLVEADDAACALSVEALMGSERPFEKRIHDLRPHPGQARSAERIRNLLAGSEISASHRDDFTHKVQDAYSLRCAPQVHGAVRDTITYATDVFNRELGAVVDNPIVFAEDGDVVSGGNFHGQPLAFAMDFLAIAVTELGSISERRTDRLLDPDRSSGLTPFLATTPGVSSGYMITQYTAAAIVAENKVLAHPASVESIPTSGLQEDHVSMGWGAARKLGVVLTNTARVVAVELMCASQGVEQRDLDPAPGTGRVKDVVRSVCRPLVEDRPPGVDIESIAALITAGAFSDIEETDHE</sequence>
<comment type="pathway">
    <text evidence="1">Amino-acid degradation; L-histidine degradation into L-glutamate; N-formimidoyl-L-glutamate from L-histidine: step 1/3.</text>
</comment>
<keyword evidence="3" id="KW-0369">Histidine metabolism</keyword>
<dbReference type="InterPro" id="IPR005921">
    <property type="entry name" value="HutH"/>
</dbReference>
<dbReference type="AlphaFoldDB" id="A0A3B0RLY8"/>
<dbReference type="Gene3D" id="1.20.200.10">
    <property type="entry name" value="Fumarase/aspartase (Central domain)"/>
    <property type="match status" value="1"/>
</dbReference>
<dbReference type="PANTHER" id="PTHR10362">
    <property type="entry name" value="HISTIDINE AMMONIA-LYASE"/>
    <property type="match status" value="1"/>
</dbReference>
<dbReference type="FunFam" id="1.10.275.10:FF:000005">
    <property type="entry name" value="Histidine ammonia-lyase"/>
    <property type="match status" value="1"/>
</dbReference>
<dbReference type="NCBIfam" id="NF006871">
    <property type="entry name" value="PRK09367.1"/>
    <property type="match status" value="1"/>
</dbReference>
<dbReference type="InterPro" id="IPR008948">
    <property type="entry name" value="L-Aspartase-like"/>
</dbReference>
<dbReference type="SUPFAM" id="SSF48557">
    <property type="entry name" value="L-aspartase-like"/>
    <property type="match status" value="1"/>
</dbReference>
<evidence type="ECO:0000256" key="3">
    <source>
        <dbReference type="ARBA" id="ARBA00022808"/>
    </source>
</evidence>
<reference evidence="6" key="1">
    <citation type="submission" date="2018-06" db="EMBL/GenBank/DDBJ databases">
        <authorList>
            <person name="Zhirakovskaya E."/>
        </authorList>
    </citation>
    <scope>NUCLEOTIDE SEQUENCE</scope>
</reference>
<dbReference type="EC" id="4.3.1.3" evidence="2"/>
<dbReference type="InterPro" id="IPR024083">
    <property type="entry name" value="Fumarase/histidase_N"/>
</dbReference>
<accession>A0A3B0RLY8</accession>
<dbReference type="UniPathway" id="UPA00379">
    <property type="reaction ID" value="UER00549"/>
</dbReference>
<organism evidence="6">
    <name type="scientific">hydrothermal vent metagenome</name>
    <dbReference type="NCBI Taxonomy" id="652676"/>
    <lineage>
        <taxon>unclassified sequences</taxon>
        <taxon>metagenomes</taxon>
        <taxon>ecological metagenomes</taxon>
    </lineage>
</organism>
<evidence type="ECO:0000256" key="4">
    <source>
        <dbReference type="ARBA" id="ARBA00023239"/>
    </source>
</evidence>
<proteinExistence type="predicted"/>
<dbReference type="GO" id="GO:0005737">
    <property type="term" value="C:cytoplasm"/>
    <property type="evidence" value="ECO:0007669"/>
    <property type="project" value="InterPro"/>
</dbReference>
<evidence type="ECO:0000313" key="6">
    <source>
        <dbReference type="EMBL" id="VAV89258.1"/>
    </source>
</evidence>
<name>A0A3B0RLY8_9ZZZZ</name>
<keyword evidence="4 6" id="KW-0456">Lyase</keyword>
<dbReference type="GO" id="GO:0019557">
    <property type="term" value="P:L-histidine catabolic process to glutamate and formate"/>
    <property type="evidence" value="ECO:0007669"/>
    <property type="project" value="UniProtKB-UniPathway"/>
</dbReference>
<dbReference type="CDD" id="cd00332">
    <property type="entry name" value="PAL-HAL"/>
    <property type="match status" value="1"/>
</dbReference>
<dbReference type="Pfam" id="PF00221">
    <property type="entry name" value="Lyase_aromatic"/>
    <property type="match status" value="1"/>
</dbReference>
<dbReference type="Gene3D" id="1.10.275.10">
    <property type="entry name" value="Fumarase/aspartase (N-terminal domain)"/>
    <property type="match status" value="1"/>
</dbReference>
<evidence type="ECO:0000256" key="2">
    <source>
        <dbReference type="ARBA" id="ARBA00012994"/>
    </source>
</evidence>